<dbReference type="CDD" id="cd06204">
    <property type="entry name" value="CYPOR"/>
    <property type="match status" value="1"/>
</dbReference>
<dbReference type="EC" id="1.6.2.4" evidence="12"/>
<evidence type="ECO:0000256" key="3">
    <source>
        <dbReference type="ARBA" id="ARBA00022630"/>
    </source>
</evidence>
<keyword evidence="11 14" id="KW-0472">Membrane</keyword>
<comment type="cofactor">
    <cofactor evidence="2">
        <name>FAD</name>
        <dbReference type="ChEBI" id="CHEBI:57692"/>
    </cofactor>
</comment>
<evidence type="ECO:0000256" key="1">
    <source>
        <dbReference type="ARBA" id="ARBA00001917"/>
    </source>
</evidence>
<dbReference type="AlphaFoldDB" id="A0A8B9L935"/>
<dbReference type="Pfam" id="PF00667">
    <property type="entry name" value="FAD_binding_1"/>
    <property type="match status" value="1"/>
</dbReference>
<evidence type="ECO:0000256" key="11">
    <source>
        <dbReference type="ARBA" id="ARBA00023136"/>
    </source>
</evidence>
<dbReference type="InterPro" id="IPR017938">
    <property type="entry name" value="Riboflavin_synthase-like_b-brl"/>
</dbReference>
<feature type="domain" description="FAD-binding FR-type" evidence="16">
    <location>
        <begin position="225"/>
        <end position="466"/>
    </location>
</feature>
<dbReference type="PRINTS" id="PR00369">
    <property type="entry name" value="FLAVODOXIN"/>
</dbReference>
<dbReference type="InterPro" id="IPR017927">
    <property type="entry name" value="FAD-bd_FR_type"/>
</dbReference>
<evidence type="ECO:0000256" key="12">
    <source>
        <dbReference type="ARBA" id="ARBA00023797"/>
    </source>
</evidence>
<dbReference type="InterPro" id="IPR001094">
    <property type="entry name" value="Flavdoxin-like"/>
</dbReference>
<evidence type="ECO:0000256" key="13">
    <source>
        <dbReference type="SAM" id="MobiDB-lite"/>
    </source>
</evidence>
<dbReference type="PIRSF" id="PIRSF000208">
    <property type="entry name" value="P450R"/>
    <property type="match status" value="1"/>
</dbReference>
<keyword evidence="10" id="KW-0560">Oxidoreductase</keyword>
<protein>
    <recommendedName>
        <fullName evidence="12">NADPH--hemoprotein reductase</fullName>
        <ecNumber evidence="12">1.6.2.4</ecNumber>
    </recommendedName>
</protein>
<dbReference type="Ensembl" id="ENSAMXT00005051342.1">
    <property type="protein sequence ID" value="ENSAMXP00005047279.1"/>
    <property type="gene ID" value="ENSAMXG00005021114.1"/>
</dbReference>
<dbReference type="InterPro" id="IPR003097">
    <property type="entry name" value="CysJ-like_FAD-binding"/>
</dbReference>
<evidence type="ECO:0000259" key="16">
    <source>
        <dbReference type="PROSITE" id="PS51384"/>
    </source>
</evidence>
<keyword evidence="7" id="KW-0274">FAD</keyword>
<feature type="region of interest" description="Disordered" evidence="13">
    <location>
        <begin position="1"/>
        <end position="20"/>
    </location>
</feature>
<evidence type="ECO:0000256" key="14">
    <source>
        <dbReference type="SAM" id="Phobius"/>
    </source>
</evidence>
<keyword evidence="8" id="KW-0521">NADP</keyword>
<keyword evidence="6" id="KW-0256">Endoplasmic reticulum</keyword>
<dbReference type="PROSITE" id="PS50902">
    <property type="entry name" value="FLAVODOXIN_LIKE"/>
    <property type="match status" value="1"/>
</dbReference>
<dbReference type="Gene3D" id="3.40.50.360">
    <property type="match status" value="1"/>
</dbReference>
<reference evidence="17" key="1">
    <citation type="submission" date="2025-08" db="UniProtKB">
        <authorList>
            <consortium name="Ensembl"/>
        </authorList>
    </citation>
    <scope>IDENTIFICATION</scope>
</reference>
<dbReference type="Proteomes" id="UP000694621">
    <property type="component" value="Unplaced"/>
</dbReference>
<dbReference type="InterPro" id="IPR001433">
    <property type="entry name" value="OxRdtase_FAD/NAD-bd"/>
</dbReference>
<keyword evidence="9 14" id="KW-1133">Transmembrane helix</keyword>
<dbReference type="GO" id="GO:0003958">
    <property type="term" value="F:NADPH-hemoprotein reductase activity"/>
    <property type="evidence" value="ECO:0007669"/>
    <property type="project" value="UniProtKB-EC"/>
</dbReference>
<evidence type="ECO:0000313" key="17">
    <source>
        <dbReference type="Ensembl" id="ENSAMXP00005047279.1"/>
    </source>
</evidence>
<dbReference type="InterPro" id="IPR039261">
    <property type="entry name" value="FNR_nucleotide-bd"/>
</dbReference>
<comment type="cofactor">
    <cofactor evidence="1">
        <name>FMN</name>
        <dbReference type="ChEBI" id="CHEBI:58210"/>
    </cofactor>
</comment>
<feature type="transmembrane region" description="Helical" evidence="14">
    <location>
        <begin position="26"/>
        <end position="47"/>
    </location>
</feature>
<organism evidence="17 18">
    <name type="scientific">Astyanax mexicanus</name>
    <name type="common">Blind cave fish</name>
    <name type="synonym">Astyanax fasciatus mexicanus</name>
    <dbReference type="NCBI Taxonomy" id="7994"/>
    <lineage>
        <taxon>Eukaryota</taxon>
        <taxon>Metazoa</taxon>
        <taxon>Chordata</taxon>
        <taxon>Craniata</taxon>
        <taxon>Vertebrata</taxon>
        <taxon>Euteleostomi</taxon>
        <taxon>Actinopterygii</taxon>
        <taxon>Neopterygii</taxon>
        <taxon>Teleostei</taxon>
        <taxon>Ostariophysi</taxon>
        <taxon>Characiformes</taxon>
        <taxon>Characoidei</taxon>
        <taxon>Acestrorhamphidae</taxon>
        <taxon>Acestrorhamphinae</taxon>
        <taxon>Astyanax</taxon>
    </lineage>
</organism>
<dbReference type="InterPro" id="IPR001709">
    <property type="entry name" value="Flavoprot_Pyr_Nucl_cyt_Rdtase"/>
</dbReference>
<name>A0A8B9L935_ASTMX</name>
<dbReference type="PANTHER" id="PTHR19384:SF17">
    <property type="entry name" value="NADPH--CYTOCHROME P450 REDUCTASE"/>
    <property type="match status" value="1"/>
</dbReference>
<dbReference type="InterPro" id="IPR029039">
    <property type="entry name" value="Flavoprotein-like_sf"/>
</dbReference>
<dbReference type="SUPFAM" id="SSF52343">
    <property type="entry name" value="Ferredoxin reductase-like, C-terminal NADP-linked domain"/>
    <property type="match status" value="1"/>
</dbReference>
<dbReference type="Gene3D" id="1.20.990.10">
    <property type="entry name" value="NADPH-cytochrome p450 Reductase, Chain A, domain 3"/>
    <property type="match status" value="1"/>
</dbReference>
<dbReference type="GO" id="GO:0010181">
    <property type="term" value="F:FMN binding"/>
    <property type="evidence" value="ECO:0007669"/>
    <property type="project" value="InterPro"/>
</dbReference>
<dbReference type="PANTHER" id="PTHR19384">
    <property type="entry name" value="NITRIC OXIDE SYNTHASE-RELATED"/>
    <property type="match status" value="1"/>
</dbReference>
<evidence type="ECO:0000256" key="8">
    <source>
        <dbReference type="ARBA" id="ARBA00022857"/>
    </source>
</evidence>
<proteinExistence type="predicted"/>
<feature type="domain" description="Flavodoxin-like" evidence="15">
    <location>
        <begin position="79"/>
        <end position="233"/>
    </location>
</feature>
<dbReference type="FunFam" id="1.20.990.10:FF:000001">
    <property type="entry name" value="NADPH--cytochrome P450 reductase"/>
    <property type="match status" value="1"/>
</dbReference>
<evidence type="ECO:0000313" key="18">
    <source>
        <dbReference type="Proteomes" id="UP000694621"/>
    </source>
</evidence>
<dbReference type="InterPro" id="IPR008254">
    <property type="entry name" value="Flavodoxin/NO_synth"/>
</dbReference>
<dbReference type="GO" id="GO:0005829">
    <property type="term" value="C:cytosol"/>
    <property type="evidence" value="ECO:0007669"/>
    <property type="project" value="TreeGrafter"/>
</dbReference>
<dbReference type="Pfam" id="PF00258">
    <property type="entry name" value="Flavodoxin_1"/>
    <property type="match status" value="1"/>
</dbReference>
<dbReference type="PROSITE" id="PS51384">
    <property type="entry name" value="FAD_FR"/>
    <property type="match status" value="1"/>
</dbReference>
<evidence type="ECO:0000256" key="5">
    <source>
        <dbReference type="ARBA" id="ARBA00022692"/>
    </source>
</evidence>
<accession>A0A8B9L935</accession>
<keyword evidence="5 14" id="KW-0812">Transmembrane</keyword>
<evidence type="ECO:0000256" key="7">
    <source>
        <dbReference type="ARBA" id="ARBA00022827"/>
    </source>
</evidence>
<dbReference type="GO" id="GO:0009725">
    <property type="term" value="P:response to hormone"/>
    <property type="evidence" value="ECO:0007669"/>
    <property type="project" value="TreeGrafter"/>
</dbReference>
<evidence type="ECO:0000256" key="10">
    <source>
        <dbReference type="ARBA" id="ARBA00023002"/>
    </source>
</evidence>
<evidence type="ECO:0000256" key="9">
    <source>
        <dbReference type="ARBA" id="ARBA00022989"/>
    </source>
</evidence>
<evidence type="ECO:0000256" key="6">
    <source>
        <dbReference type="ARBA" id="ARBA00022824"/>
    </source>
</evidence>
<dbReference type="SUPFAM" id="SSF52218">
    <property type="entry name" value="Flavoproteins"/>
    <property type="match status" value="1"/>
</dbReference>
<dbReference type="SUPFAM" id="SSF63380">
    <property type="entry name" value="Riboflavin synthase domain-like"/>
    <property type="match status" value="1"/>
</dbReference>
<evidence type="ECO:0000256" key="2">
    <source>
        <dbReference type="ARBA" id="ARBA00001974"/>
    </source>
</evidence>
<keyword evidence="3" id="KW-0285">Flavoprotein</keyword>
<dbReference type="PRINTS" id="PR00371">
    <property type="entry name" value="FPNCR"/>
</dbReference>
<dbReference type="FunFam" id="3.40.50.80:FF:000001">
    <property type="entry name" value="NADPH--cytochrome P450 reductase 1"/>
    <property type="match status" value="1"/>
</dbReference>
<dbReference type="InterPro" id="IPR023173">
    <property type="entry name" value="NADPH_Cyt_P450_Rdtase_alpha"/>
</dbReference>
<sequence>MLLTNMADSHTEDSTQPELMEDGEPFLSNLDIFLFSLIAGLIIYWVMFRKKAEAIPEFKKLETPESSFIEKMKKTGKNIVVFYGSQTGTGEEFANRLSKDAQRYGMKGMAADPEEYDMSELSRLKEIDNSLAIFCMATYGEGDPTDNAQDFYDWLQESDADLDGVNFTVSFSSCFFFIFVNDDGNLEEDFVSWREQFWPAVCEHFGVEATGEESSIRQYEPFDSKNPFLSPVTVNRKLNKGGDRHLMHLELDITGSKIRYESGDHVAVYPTNDSNIVNKLGEVLGVDLDTVISLNNLDEESNKKHPFPCPTTYRTALTHYLDVTSCPRTNVLYELAQYASDPKDQENMRKMASSSPEGKALYQTWVLDSSRNILAILEDLPSLRPPIDHLCELLPRLQARYYSIASSSKVHPNSIHICAVVVEYQTKTGRTNKGVATNWLKNKVPTDNGHKATVPMYIRKSQFRLPFKSSNPVIMIGPGTGIAPFMGFIQERAWLKQQGKEVGETVMYFGCRHKNEDFLYQEELEAFEKEEVLTQLNVAFSRDQEKKVYVQHLLKNNKEEVWRQIHKDNAHIYICGDARNMARDVQTVFYEIAEELGGMTHTQAVDYIKKLMTKGRYSQDVWS</sequence>
<dbReference type="Gene3D" id="2.40.30.10">
    <property type="entry name" value="Translation factors"/>
    <property type="match status" value="1"/>
</dbReference>
<dbReference type="GO" id="GO:0050660">
    <property type="term" value="F:flavin adenine dinucleotide binding"/>
    <property type="evidence" value="ECO:0007669"/>
    <property type="project" value="TreeGrafter"/>
</dbReference>
<dbReference type="Pfam" id="PF00175">
    <property type="entry name" value="NAD_binding_1"/>
    <property type="match status" value="1"/>
</dbReference>
<evidence type="ECO:0000256" key="4">
    <source>
        <dbReference type="ARBA" id="ARBA00022643"/>
    </source>
</evidence>
<dbReference type="InterPro" id="IPR023208">
    <property type="entry name" value="P450R"/>
</dbReference>
<evidence type="ECO:0000259" key="15">
    <source>
        <dbReference type="PROSITE" id="PS50902"/>
    </source>
</evidence>
<keyword evidence="4" id="KW-0288">FMN</keyword>
<dbReference type="Gene3D" id="3.40.50.80">
    <property type="entry name" value="Nucleotide-binding domain of ferredoxin-NADP reductase (FNR) module"/>
    <property type="match status" value="1"/>
</dbReference>